<dbReference type="GeneID" id="19187601"/>
<keyword evidence="2" id="KW-1185">Reference proteome</keyword>
<sequence length="271" mass="31449">MSLMALLHRQHRLSNERVGAEYLHGAYEHHHLSTNTNRMLVDVVEVVRNFIGTIPRELTRPQMDDFCRVFYHSLHASHDLRFRLMLLFRGSLPRPSVGESEMFLCHLVRELAGEDISNPTDMNRIQNEIEDFYAKLPFNLDQQLMNQLKFKWNIDDLRPDFPMIMGRFQGYMMNMIVDFYNLPVENACRQLQQSLKDLRATVFLDDGASGMVPLEDVPIFCEQLARNEEVFDQARARNFHAEQILVALEASWGQASLSGAARHDLNEPSIE</sequence>
<reference evidence="1 2" key="1">
    <citation type="submission" date="2013-03" db="EMBL/GenBank/DDBJ databases">
        <title>The Genome Sequence of Cladophialophora psammophila CBS 110553.</title>
        <authorList>
            <consortium name="The Broad Institute Genomics Platform"/>
            <person name="Cuomo C."/>
            <person name="de Hoog S."/>
            <person name="Gorbushina A."/>
            <person name="Walker B."/>
            <person name="Young S.K."/>
            <person name="Zeng Q."/>
            <person name="Gargeya S."/>
            <person name="Fitzgerald M."/>
            <person name="Haas B."/>
            <person name="Abouelleil A."/>
            <person name="Allen A.W."/>
            <person name="Alvarado L."/>
            <person name="Arachchi H.M."/>
            <person name="Berlin A.M."/>
            <person name="Chapman S.B."/>
            <person name="Gainer-Dewar J."/>
            <person name="Goldberg J."/>
            <person name="Griggs A."/>
            <person name="Gujja S."/>
            <person name="Hansen M."/>
            <person name="Howarth C."/>
            <person name="Imamovic A."/>
            <person name="Ireland A."/>
            <person name="Larimer J."/>
            <person name="McCowan C."/>
            <person name="Murphy C."/>
            <person name="Pearson M."/>
            <person name="Poon T.W."/>
            <person name="Priest M."/>
            <person name="Roberts A."/>
            <person name="Saif S."/>
            <person name="Shea T."/>
            <person name="Sisk P."/>
            <person name="Sykes S."/>
            <person name="Wortman J."/>
            <person name="Nusbaum C."/>
            <person name="Birren B."/>
        </authorList>
    </citation>
    <scope>NUCLEOTIDE SEQUENCE [LARGE SCALE GENOMIC DNA]</scope>
    <source>
        <strain evidence="1 2">CBS 110553</strain>
    </source>
</reference>
<gene>
    <name evidence="1" type="ORF">A1O5_02870</name>
</gene>
<dbReference type="EMBL" id="AMGX01000003">
    <property type="protein sequence ID" value="EXJ74574.1"/>
    <property type="molecule type" value="Genomic_DNA"/>
</dbReference>
<organism evidence="1 2">
    <name type="scientific">Cladophialophora psammophila CBS 110553</name>
    <dbReference type="NCBI Taxonomy" id="1182543"/>
    <lineage>
        <taxon>Eukaryota</taxon>
        <taxon>Fungi</taxon>
        <taxon>Dikarya</taxon>
        <taxon>Ascomycota</taxon>
        <taxon>Pezizomycotina</taxon>
        <taxon>Eurotiomycetes</taxon>
        <taxon>Chaetothyriomycetidae</taxon>
        <taxon>Chaetothyriales</taxon>
        <taxon>Herpotrichiellaceae</taxon>
        <taxon>Cladophialophora</taxon>
    </lineage>
</organism>
<proteinExistence type="predicted"/>
<evidence type="ECO:0000313" key="1">
    <source>
        <dbReference type="EMBL" id="EXJ74574.1"/>
    </source>
</evidence>
<comment type="caution">
    <text evidence="1">The sequence shown here is derived from an EMBL/GenBank/DDBJ whole genome shotgun (WGS) entry which is preliminary data.</text>
</comment>
<name>W9XWD7_9EURO</name>
<dbReference type="AlphaFoldDB" id="W9XWD7"/>
<accession>W9XWD7</accession>
<dbReference type="RefSeq" id="XP_007741674.1">
    <property type="nucleotide sequence ID" value="XM_007743484.1"/>
</dbReference>
<protein>
    <submittedName>
        <fullName evidence="1">Uncharacterized protein</fullName>
    </submittedName>
</protein>
<evidence type="ECO:0000313" key="2">
    <source>
        <dbReference type="Proteomes" id="UP000019471"/>
    </source>
</evidence>
<dbReference type="Proteomes" id="UP000019471">
    <property type="component" value="Unassembled WGS sequence"/>
</dbReference>
<dbReference type="HOGENOM" id="CLU_1026738_0_0_1"/>